<name>A5N1B0_CLOK5</name>
<dbReference type="AlphaFoldDB" id="A5N1B0"/>
<dbReference type="Proteomes" id="UP000002411">
    <property type="component" value="Chromosome"/>
</dbReference>
<gene>
    <name evidence="1" type="ordered locus">CKL_2894</name>
</gene>
<keyword evidence="2" id="KW-1185">Reference proteome</keyword>
<evidence type="ECO:0000313" key="1">
    <source>
        <dbReference type="EMBL" id="EDK34906.1"/>
    </source>
</evidence>
<evidence type="ECO:0000313" key="2">
    <source>
        <dbReference type="Proteomes" id="UP000002411"/>
    </source>
</evidence>
<dbReference type="EMBL" id="CP000673">
    <property type="protein sequence ID" value="EDK34906.1"/>
    <property type="molecule type" value="Genomic_DNA"/>
</dbReference>
<dbReference type="KEGG" id="ckl:CKL_2894"/>
<protein>
    <submittedName>
        <fullName evidence="1">Uncharacterized protein</fullName>
    </submittedName>
</protein>
<proteinExistence type="predicted"/>
<dbReference type="HOGENOM" id="CLU_203079_0_0_9"/>
<sequence length="57" mass="6677">MKIREILKERLNQDKKLSKDKPGRGEYLSFSDIGKLMHHDCYRKIKGVVNILDSAFI</sequence>
<reference evidence="1 2" key="1">
    <citation type="journal article" date="2008" name="Proc. Natl. Acad. Sci. U.S.A.">
        <title>The genome of Clostridium kluyveri, a strict anaerobe with unique metabolic features.</title>
        <authorList>
            <person name="Seedorf H."/>
            <person name="Fricke W.F."/>
            <person name="Veith B."/>
            <person name="Brueggemann H."/>
            <person name="Liesegang H."/>
            <person name="Strittmatter A."/>
            <person name="Miethke M."/>
            <person name="Buckel W."/>
            <person name="Hinderberger J."/>
            <person name="Li F."/>
            <person name="Hagemeier C."/>
            <person name="Thauer R.K."/>
            <person name="Gottschalk G."/>
        </authorList>
    </citation>
    <scope>NUCLEOTIDE SEQUENCE [LARGE SCALE GENOMIC DNA]</scope>
    <source>
        <strain evidence="2">ATCC 8527 / DSM 555 / NCIMB 10680</strain>
    </source>
</reference>
<dbReference type="RefSeq" id="WP_012103236.1">
    <property type="nucleotide sequence ID" value="NC_009706.1"/>
</dbReference>
<organism evidence="1 2">
    <name type="scientific">Clostridium kluyveri (strain ATCC 8527 / DSM 555 / NBRC 12016 / NCIMB 10680 / K1)</name>
    <dbReference type="NCBI Taxonomy" id="431943"/>
    <lineage>
        <taxon>Bacteria</taxon>
        <taxon>Bacillati</taxon>
        <taxon>Bacillota</taxon>
        <taxon>Clostridia</taxon>
        <taxon>Eubacteriales</taxon>
        <taxon>Clostridiaceae</taxon>
        <taxon>Clostridium</taxon>
    </lineage>
</organism>
<accession>A5N1B0</accession>
<dbReference type="STRING" id="431943.CKL_2894"/>